<dbReference type="CDD" id="cd10551">
    <property type="entry name" value="PsrB"/>
    <property type="match status" value="1"/>
</dbReference>
<dbReference type="EMBL" id="CP139487">
    <property type="protein sequence ID" value="WPU66071.1"/>
    <property type="molecule type" value="Genomic_DNA"/>
</dbReference>
<evidence type="ECO:0000313" key="7">
    <source>
        <dbReference type="Proteomes" id="UP001324634"/>
    </source>
</evidence>
<feature type="domain" description="4Fe-4S ferredoxin-type" evidence="5">
    <location>
        <begin position="744"/>
        <end position="773"/>
    </location>
</feature>
<dbReference type="KEGG" id="psti:SOO65_04865"/>
<dbReference type="PANTHER" id="PTHR43177">
    <property type="entry name" value="PROTEIN NRFC"/>
    <property type="match status" value="1"/>
</dbReference>
<dbReference type="InterPro" id="IPR050954">
    <property type="entry name" value="ET_IronSulfur_Cluster-Binding"/>
</dbReference>
<evidence type="ECO:0000256" key="4">
    <source>
        <dbReference type="ARBA" id="ARBA00023014"/>
    </source>
</evidence>
<dbReference type="Gene3D" id="3.30.70.20">
    <property type="match status" value="2"/>
</dbReference>
<evidence type="ECO:0000256" key="2">
    <source>
        <dbReference type="ARBA" id="ARBA00022723"/>
    </source>
</evidence>
<keyword evidence="7" id="KW-1185">Reference proteome</keyword>
<dbReference type="InterPro" id="IPR009010">
    <property type="entry name" value="Asp_de-COase-like_dom_sf"/>
</dbReference>
<dbReference type="SUPFAM" id="SSF50692">
    <property type="entry name" value="ADC-like"/>
    <property type="match status" value="1"/>
</dbReference>
<dbReference type="InterPro" id="IPR006657">
    <property type="entry name" value="MoPterin_dinucl-bd_dom"/>
</dbReference>
<dbReference type="PROSITE" id="PS51379">
    <property type="entry name" value="4FE4S_FER_2"/>
    <property type="match status" value="3"/>
</dbReference>
<dbReference type="GO" id="GO:0043546">
    <property type="term" value="F:molybdopterin cofactor binding"/>
    <property type="evidence" value="ECO:0007669"/>
    <property type="project" value="InterPro"/>
</dbReference>
<keyword evidence="3" id="KW-0408">Iron</keyword>
<evidence type="ECO:0000256" key="3">
    <source>
        <dbReference type="ARBA" id="ARBA00023004"/>
    </source>
</evidence>
<dbReference type="Pfam" id="PF01568">
    <property type="entry name" value="Molydop_binding"/>
    <property type="match status" value="1"/>
</dbReference>
<dbReference type="RefSeq" id="WP_321397830.1">
    <property type="nucleotide sequence ID" value="NZ_CP139487.1"/>
</dbReference>
<dbReference type="GO" id="GO:0051539">
    <property type="term" value="F:4 iron, 4 sulfur cluster binding"/>
    <property type="evidence" value="ECO:0007669"/>
    <property type="project" value="UniProtKB-KW"/>
</dbReference>
<dbReference type="Pfam" id="PF12838">
    <property type="entry name" value="Fer4_7"/>
    <property type="match status" value="1"/>
</dbReference>
<accession>A0AAX4HS64</accession>
<organism evidence="6 7">
    <name type="scientific">Peredibacter starrii</name>
    <dbReference type="NCBI Taxonomy" id="28202"/>
    <lineage>
        <taxon>Bacteria</taxon>
        <taxon>Pseudomonadati</taxon>
        <taxon>Bdellovibrionota</taxon>
        <taxon>Bacteriovoracia</taxon>
        <taxon>Bacteriovoracales</taxon>
        <taxon>Bacteriovoracaceae</taxon>
        <taxon>Peredibacter</taxon>
    </lineage>
</organism>
<keyword evidence="1" id="KW-0004">4Fe-4S</keyword>
<name>A0AAX4HS64_9BACT</name>
<dbReference type="Proteomes" id="UP001324634">
    <property type="component" value="Chromosome"/>
</dbReference>
<proteinExistence type="predicted"/>
<evidence type="ECO:0000259" key="5">
    <source>
        <dbReference type="PROSITE" id="PS51379"/>
    </source>
</evidence>
<keyword evidence="2" id="KW-0479">Metal-binding</keyword>
<dbReference type="GO" id="GO:0016491">
    <property type="term" value="F:oxidoreductase activity"/>
    <property type="evidence" value="ECO:0007669"/>
    <property type="project" value="InterPro"/>
</dbReference>
<evidence type="ECO:0000256" key="1">
    <source>
        <dbReference type="ARBA" id="ARBA00022485"/>
    </source>
</evidence>
<dbReference type="AlphaFoldDB" id="A0AAX4HS64"/>
<gene>
    <name evidence="6" type="ORF">SOO65_04865</name>
</gene>
<dbReference type="GO" id="GO:0046872">
    <property type="term" value="F:metal ion binding"/>
    <property type="evidence" value="ECO:0007669"/>
    <property type="project" value="UniProtKB-KW"/>
</dbReference>
<feature type="domain" description="4Fe-4S ferredoxin-type" evidence="5">
    <location>
        <begin position="712"/>
        <end position="743"/>
    </location>
</feature>
<keyword evidence="4" id="KW-0411">Iron-sulfur</keyword>
<dbReference type="Gene3D" id="2.40.40.20">
    <property type="match status" value="1"/>
</dbReference>
<feature type="domain" description="4Fe-4S ferredoxin-type" evidence="5">
    <location>
        <begin position="661"/>
        <end position="691"/>
    </location>
</feature>
<dbReference type="InterPro" id="IPR017896">
    <property type="entry name" value="4Fe4S_Fe-S-bd"/>
</dbReference>
<protein>
    <submittedName>
        <fullName evidence="6">4Fe-4S dicluster domain-containing protein</fullName>
    </submittedName>
</protein>
<evidence type="ECO:0000313" key="6">
    <source>
        <dbReference type="EMBL" id="WPU66071.1"/>
    </source>
</evidence>
<dbReference type="PANTHER" id="PTHR43177:SF3">
    <property type="entry name" value="PROTEIN NRFC HOMOLOG"/>
    <property type="match status" value="1"/>
</dbReference>
<dbReference type="SUPFAM" id="SSF53706">
    <property type="entry name" value="Formate dehydrogenase/DMSO reductase, domains 1-3"/>
    <property type="match status" value="1"/>
</dbReference>
<reference evidence="6 7" key="1">
    <citation type="submission" date="2023-11" db="EMBL/GenBank/DDBJ databases">
        <title>Peredibacter starrii A3.12.</title>
        <authorList>
            <person name="Mitchell R.J."/>
        </authorList>
    </citation>
    <scope>NUCLEOTIDE SEQUENCE [LARGE SCALE GENOMIC DNA]</scope>
    <source>
        <strain evidence="6 7">A3.12</strain>
    </source>
</reference>
<dbReference type="Gene3D" id="2.20.25.90">
    <property type="entry name" value="ADC-like domains"/>
    <property type="match status" value="1"/>
</dbReference>
<dbReference type="SUPFAM" id="SSF54862">
    <property type="entry name" value="4Fe-4S ferredoxins"/>
    <property type="match status" value="1"/>
</dbReference>
<sequence>MSQIEPNKEFEGPAHLSDMDRRDFLKYMGLFSTMTFLSNCTRPAQNILPMPREIEEYSTRSYEFYTSAFSSNGFSQGIKVKCFQGRPIKIEGNENHPYSFGATTAQAQALLYDLYHPGRNQKIQWRGKEKKLSEFPDLMKDMTSRWGKGEEVGFIFPAQHSPFVNQLIDKIQEKYPESKWISLSPYKQTAWNLITELNQDVVISFDEDAFFHRPDAIKLSREFMKRRERAITSNNKEAMNELYVYESSPTLMGAKADSRVNITREEIWNDAVDLMNIIAGNPVMNERMQKLYSRIKGRRAIVFLNNSLDPEAKNLEQTINQLLKVDYQYLAFEVPETHMEADFVKLLKNKKIKTLFILESDPVYWNQSLRSLIEGVPEKISLSLFPNESHDLATIKIAQSHPLESWGDLRAIDGSITIQQPLIEPIYTSLSLPQVLLGILGETKTPLTLLKETYQSRWEEGLQKGWMAGETNSILAPLNQFPKRKLTDGFNIKLVPDPTVGYGEFANNPIMQELPKPFSKLTWSNAFYISPEDAEVMKLKTGDVIKVKSKKVGIKGPVWVLPGVARETIIATYGYGQQNGTFVAKKRGYSAYAFEQDEAITLEKTSGYIDLASTHGFQMLPEKHSPVKHGRLPLGEKEPKIKVASLYPEHPIPIQEKGPQWGMTIDLTTCIGCQSCVSACQVENNVPFVGEDQVRQDRILHWLRVDTYFNNGQAVFQPIPCMHCEKAPCEVVCPVNATVHGNSGLNEMIYNRCVGTRYCSNNCPYKVRRFNFKAYSVMKKPWNMGFNPDVSVRERGVMEKCTFCIQRQIKGEGKTACQVACPTEAITFGDIKDDTSLVTRKKNLSHNYDLLEDEGTVPRTSYLKVIRYEA</sequence>